<feature type="transmembrane region" description="Helical" evidence="8">
    <location>
        <begin position="12"/>
        <end position="29"/>
    </location>
</feature>
<evidence type="ECO:0000256" key="7">
    <source>
        <dbReference type="ARBA" id="ARBA00023136"/>
    </source>
</evidence>
<dbReference type="PANTHER" id="PTHR33908">
    <property type="entry name" value="MANNOSYLTRANSFERASE YKCB-RELATED"/>
    <property type="match status" value="1"/>
</dbReference>
<protein>
    <submittedName>
        <fullName evidence="10">Dolichyl-phosphate-mannose-protein mannosyltransferase</fullName>
    </submittedName>
</protein>
<comment type="subcellular location">
    <subcellularLocation>
        <location evidence="1">Cell membrane</location>
        <topology evidence="1">Multi-pass membrane protein</topology>
    </subcellularLocation>
</comment>
<evidence type="ECO:0000256" key="6">
    <source>
        <dbReference type="ARBA" id="ARBA00022989"/>
    </source>
</evidence>
<evidence type="ECO:0000256" key="5">
    <source>
        <dbReference type="ARBA" id="ARBA00022692"/>
    </source>
</evidence>
<comment type="caution">
    <text evidence="10">The sequence shown here is derived from an EMBL/GenBank/DDBJ whole genome shotgun (WGS) entry which is preliminary data.</text>
</comment>
<reference evidence="10 11" key="1">
    <citation type="submission" date="2018-07" db="EMBL/GenBank/DDBJ databases">
        <title>Genomic Encyclopedia of Type Strains, Phase III (KMG-III): the genomes of soil and plant-associated and newly described type strains.</title>
        <authorList>
            <person name="Whitman W."/>
        </authorList>
    </citation>
    <scope>NUCLEOTIDE SEQUENCE [LARGE SCALE GENOMIC DNA]</scope>
    <source>
        <strain evidence="10 11">CECT 7287</strain>
    </source>
</reference>
<evidence type="ECO:0000256" key="3">
    <source>
        <dbReference type="ARBA" id="ARBA00022676"/>
    </source>
</evidence>
<accession>A0A3D9IHA0</accession>
<feature type="transmembrane region" description="Helical" evidence="8">
    <location>
        <begin position="211"/>
        <end position="231"/>
    </location>
</feature>
<evidence type="ECO:0000313" key="11">
    <source>
        <dbReference type="Proteomes" id="UP000256977"/>
    </source>
</evidence>
<keyword evidence="3 10" id="KW-0328">Glycosyltransferase</keyword>
<gene>
    <name evidence="10" type="ORF">DFP98_13048</name>
</gene>
<evidence type="ECO:0000256" key="1">
    <source>
        <dbReference type="ARBA" id="ARBA00004651"/>
    </source>
</evidence>
<keyword evidence="7 8" id="KW-0472">Membrane</keyword>
<keyword evidence="11" id="KW-1185">Reference proteome</keyword>
<dbReference type="RefSeq" id="WP_246016850.1">
    <property type="nucleotide sequence ID" value="NZ_QRDZ01000030.1"/>
</dbReference>
<organism evidence="10 11">
    <name type="scientific">Cohnella phaseoli</name>
    <dbReference type="NCBI Taxonomy" id="456490"/>
    <lineage>
        <taxon>Bacteria</taxon>
        <taxon>Bacillati</taxon>
        <taxon>Bacillota</taxon>
        <taxon>Bacilli</taxon>
        <taxon>Bacillales</taxon>
        <taxon>Paenibacillaceae</taxon>
        <taxon>Cohnella</taxon>
    </lineage>
</organism>
<keyword evidence="5 8" id="KW-0812">Transmembrane</keyword>
<sequence>MLLLKRLKLNEWTRVALLFILLVAALLRFDFLVSVHHHNSHDTINYDIMVRQLLEEGVYGYKSAKPNAQVSPGYPLFMAAVYKLVDYEERDPFPAIRYFQLVFSLITIWFVYRIARRLGGEWAGLIAAAGMAVYPPFVWTTGAVLTETIAAMLLTAYMYWQLIAFERKDRKAALWAGLALGLTALVRPEFLIMAPAAYLLYLLWRRKGGQALKLLLCTGIGMAVVLSPWLIRNIVTLNKPIVTSTQVNPFAAGTYPNKNYDDGLVERGGKTQMEVAKERLRVGFTQHTWTFVKWYTVGKLDYIYNKMFAGSGHKPFYPVIPFRSSFHLLLVYTGLISAIVILINWRQPAMLIVFLLIAISAARLAFVPEYRYNFTAMPQLIILSSLLAARLLAWLFARLDKRFRLRSKLSITRRNRHAQHDV</sequence>
<dbReference type="GO" id="GO:0016763">
    <property type="term" value="F:pentosyltransferase activity"/>
    <property type="evidence" value="ECO:0007669"/>
    <property type="project" value="TreeGrafter"/>
</dbReference>
<feature type="transmembrane region" description="Helical" evidence="8">
    <location>
        <begin position="95"/>
        <end position="115"/>
    </location>
</feature>
<feature type="domain" description="Glycosyltransferase RgtA/B/C/D-like" evidence="9">
    <location>
        <begin position="71"/>
        <end position="231"/>
    </location>
</feature>
<feature type="transmembrane region" description="Helical" evidence="8">
    <location>
        <begin position="350"/>
        <end position="368"/>
    </location>
</feature>
<evidence type="ECO:0000313" key="10">
    <source>
        <dbReference type="EMBL" id="RED60526.1"/>
    </source>
</evidence>
<dbReference type="PANTHER" id="PTHR33908:SF11">
    <property type="entry name" value="MEMBRANE PROTEIN"/>
    <property type="match status" value="1"/>
</dbReference>
<feature type="transmembrane region" description="Helical" evidence="8">
    <location>
        <begin position="380"/>
        <end position="399"/>
    </location>
</feature>
<feature type="transmembrane region" description="Helical" evidence="8">
    <location>
        <begin position="172"/>
        <end position="204"/>
    </location>
</feature>
<dbReference type="AlphaFoldDB" id="A0A3D9IHA0"/>
<feature type="transmembrane region" description="Helical" evidence="8">
    <location>
        <begin position="325"/>
        <end position="343"/>
    </location>
</feature>
<evidence type="ECO:0000259" key="9">
    <source>
        <dbReference type="Pfam" id="PF13231"/>
    </source>
</evidence>
<keyword evidence="6 8" id="KW-1133">Transmembrane helix</keyword>
<dbReference type="Pfam" id="PF13231">
    <property type="entry name" value="PMT_2"/>
    <property type="match status" value="1"/>
</dbReference>
<dbReference type="GO" id="GO:0005886">
    <property type="term" value="C:plasma membrane"/>
    <property type="evidence" value="ECO:0007669"/>
    <property type="project" value="UniProtKB-SubCell"/>
</dbReference>
<feature type="transmembrane region" description="Helical" evidence="8">
    <location>
        <begin position="136"/>
        <end position="160"/>
    </location>
</feature>
<keyword evidence="4 10" id="KW-0808">Transferase</keyword>
<dbReference type="EMBL" id="QRDZ01000030">
    <property type="protein sequence ID" value="RED60526.1"/>
    <property type="molecule type" value="Genomic_DNA"/>
</dbReference>
<proteinExistence type="predicted"/>
<dbReference type="Proteomes" id="UP000256977">
    <property type="component" value="Unassembled WGS sequence"/>
</dbReference>
<dbReference type="GO" id="GO:0009103">
    <property type="term" value="P:lipopolysaccharide biosynthetic process"/>
    <property type="evidence" value="ECO:0007669"/>
    <property type="project" value="UniProtKB-ARBA"/>
</dbReference>
<evidence type="ECO:0000256" key="2">
    <source>
        <dbReference type="ARBA" id="ARBA00022475"/>
    </source>
</evidence>
<dbReference type="InterPro" id="IPR050297">
    <property type="entry name" value="LipidA_mod_glycosyltrf_83"/>
</dbReference>
<evidence type="ECO:0000256" key="8">
    <source>
        <dbReference type="SAM" id="Phobius"/>
    </source>
</evidence>
<name>A0A3D9IHA0_9BACL</name>
<dbReference type="InterPro" id="IPR038731">
    <property type="entry name" value="RgtA/B/C-like"/>
</dbReference>
<keyword evidence="2" id="KW-1003">Cell membrane</keyword>
<evidence type="ECO:0000256" key="4">
    <source>
        <dbReference type="ARBA" id="ARBA00022679"/>
    </source>
</evidence>